<dbReference type="SUPFAM" id="SSF55920">
    <property type="entry name" value="Creatinase/aminopeptidase"/>
    <property type="match status" value="1"/>
</dbReference>
<reference evidence="4" key="1">
    <citation type="journal article" date="2021" name="PeerJ">
        <title>Extensive microbial diversity within the chicken gut microbiome revealed by metagenomics and culture.</title>
        <authorList>
            <person name="Gilroy R."/>
            <person name="Ravi A."/>
            <person name="Getino M."/>
            <person name="Pursley I."/>
            <person name="Horton D.L."/>
            <person name="Alikhan N.F."/>
            <person name="Baker D."/>
            <person name="Gharbi K."/>
            <person name="Hall N."/>
            <person name="Watson M."/>
            <person name="Adriaenssens E.M."/>
            <person name="Foster-Nyarko E."/>
            <person name="Jarju S."/>
            <person name="Secka A."/>
            <person name="Antonio M."/>
            <person name="Oren A."/>
            <person name="Chaudhuri R.R."/>
            <person name="La Ragione R."/>
            <person name="Hildebrand F."/>
            <person name="Pallen M.J."/>
        </authorList>
    </citation>
    <scope>NUCLEOTIDE SEQUENCE</scope>
    <source>
        <strain evidence="4">CHK189-11263</strain>
    </source>
</reference>
<keyword evidence="1" id="KW-0472">Membrane</keyword>
<dbReference type="Gene3D" id="3.90.230.10">
    <property type="entry name" value="Creatinase/methionine aminopeptidase superfamily"/>
    <property type="match status" value="1"/>
</dbReference>
<organism evidence="4 5">
    <name type="scientific">Candidatus Flavonifractor intestinipullorum</name>
    <dbReference type="NCBI Taxonomy" id="2838587"/>
    <lineage>
        <taxon>Bacteria</taxon>
        <taxon>Bacillati</taxon>
        <taxon>Bacillota</taxon>
        <taxon>Clostridia</taxon>
        <taxon>Eubacteriales</taxon>
        <taxon>Oscillospiraceae</taxon>
        <taxon>Flavonifractor</taxon>
    </lineage>
</organism>
<evidence type="ECO:0000313" key="4">
    <source>
        <dbReference type="EMBL" id="HJB55969.1"/>
    </source>
</evidence>
<sequence length="356" mass="39053">MNQARIGRVAARMREMGLSQILVTATASVYYLTGYWVEPHERMIALYLDDQGKAVLYGNEIFGLPSTAELPLITHKDGEDPVAGLAKAVRPGRLGVDKFWYSKFLIGLMEHRSDVTPVLGSEAVDLCRKCKDEDERKAMRHSSAMNDQVVAAAIGAIRAGVRENELAALVNKEFLARGADCEGTQLVCFGANGADPHHSGDGTVLKPGDSIIFDIFTPISRYWCDMTRTVFYQRVSDKQREVYELVRRANEAAEAMIRPGVLLSDLDKCARDIITAGGYGPCFTHRLGHGCGLECHEPPDVGSASHTPLEPGMVFSIEPGIYLPGEFGVRIEDLVLVTEDGCEVLNHYPKDLQVIG</sequence>
<dbReference type="Pfam" id="PF00557">
    <property type="entry name" value="Peptidase_M24"/>
    <property type="match status" value="1"/>
</dbReference>
<accession>A0A9D2M999</accession>
<name>A0A9D2M999_9FIRM</name>
<dbReference type="EMBL" id="DWYC01000002">
    <property type="protein sequence ID" value="HJB55969.1"/>
    <property type="molecule type" value="Genomic_DNA"/>
</dbReference>
<dbReference type="SUPFAM" id="SSF53092">
    <property type="entry name" value="Creatinase/prolidase N-terminal domain"/>
    <property type="match status" value="1"/>
</dbReference>
<evidence type="ECO:0000259" key="3">
    <source>
        <dbReference type="Pfam" id="PF01321"/>
    </source>
</evidence>
<comment type="caution">
    <text evidence="4">The sequence shown here is derived from an EMBL/GenBank/DDBJ whole genome shotgun (WGS) entry which is preliminary data.</text>
</comment>
<dbReference type="PANTHER" id="PTHR46112:SF3">
    <property type="entry name" value="AMINOPEPTIDASE YPDF"/>
    <property type="match status" value="1"/>
</dbReference>
<dbReference type="PANTHER" id="PTHR46112">
    <property type="entry name" value="AMINOPEPTIDASE"/>
    <property type="match status" value="1"/>
</dbReference>
<protein>
    <submittedName>
        <fullName evidence="4">Xaa-Pro peptidase family protein</fullName>
    </submittedName>
</protein>
<gene>
    <name evidence="4" type="ORF">H9714_00260</name>
</gene>
<dbReference type="InterPro" id="IPR000994">
    <property type="entry name" value="Pept_M24"/>
</dbReference>
<reference evidence="4" key="2">
    <citation type="submission" date="2021-04" db="EMBL/GenBank/DDBJ databases">
        <authorList>
            <person name="Gilroy R."/>
        </authorList>
    </citation>
    <scope>NUCLEOTIDE SEQUENCE</scope>
    <source>
        <strain evidence="4">CHK189-11263</strain>
    </source>
</reference>
<feature type="domain" description="Peptidase M24" evidence="2">
    <location>
        <begin position="138"/>
        <end position="339"/>
    </location>
</feature>
<dbReference type="Pfam" id="PF01321">
    <property type="entry name" value="Creatinase_N"/>
    <property type="match status" value="1"/>
</dbReference>
<dbReference type="InterPro" id="IPR036005">
    <property type="entry name" value="Creatinase/aminopeptidase-like"/>
</dbReference>
<feature type="transmembrane region" description="Helical" evidence="1">
    <location>
        <begin position="21"/>
        <end position="37"/>
    </location>
</feature>
<feature type="domain" description="Creatinase N-terminal" evidence="3">
    <location>
        <begin position="5"/>
        <end position="128"/>
    </location>
</feature>
<keyword evidence="1" id="KW-0812">Transmembrane</keyword>
<proteinExistence type="predicted"/>
<evidence type="ECO:0000313" key="5">
    <source>
        <dbReference type="Proteomes" id="UP000824208"/>
    </source>
</evidence>
<dbReference type="Proteomes" id="UP000824208">
    <property type="component" value="Unassembled WGS sequence"/>
</dbReference>
<dbReference type="AlphaFoldDB" id="A0A9D2M999"/>
<dbReference type="InterPro" id="IPR000587">
    <property type="entry name" value="Creatinase_N"/>
</dbReference>
<evidence type="ECO:0000259" key="2">
    <source>
        <dbReference type="Pfam" id="PF00557"/>
    </source>
</evidence>
<dbReference type="InterPro" id="IPR050659">
    <property type="entry name" value="Peptidase_M24B"/>
</dbReference>
<evidence type="ECO:0000256" key="1">
    <source>
        <dbReference type="SAM" id="Phobius"/>
    </source>
</evidence>
<keyword evidence="1" id="KW-1133">Transmembrane helix</keyword>
<dbReference type="InterPro" id="IPR029149">
    <property type="entry name" value="Creatin/AminoP/Spt16_N"/>
</dbReference>
<dbReference type="Gene3D" id="3.40.350.10">
    <property type="entry name" value="Creatinase/prolidase N-terminal domain"/>
    <property type="match status" value="1"/>
</dbReference>